<proteinExistence type="predicted"/>
<organism evidence="3 4">
    <name type="scientific">Goodea atripinnis</name>
    <dbReference type="NCBI Taxonomy" id="208336"/>
    <lineage>
        <taxon>Eukaryota</taxon>
        <taxon>Metazoa</taxon>
        <taxon>Chordata</taxon>
        <taxon>Craniata</taxon>
        <taxon>Vertebrata</taxon>
        <taxon>Euteleostomi</taxon>
        <taxon>Actinopterygii</taxon>
        <taxon>Neopterygii</taxon>
        <taxon>Teleostei</taxon>
        <taxon>Neoteleostei</taxon>
        <taxon>Acanthomorphata</taxon>
        <taxon>Ovalentaria</taxon>
        <taxon>Atherinomorphae</taxon>
        <taxon>Cyprinodontiformes</taxon>
        <taxon>Goodeidae</taxon>
        <taxon>Goodea</taxon>
    </lineage>
</organism>
<dbReference type="Gene3D" id="3.30.70.1230">
    <property type="entry name" value="Nucleotide cyclase"/>
    <property type="match status" value="1"/>
</dbReference>
<dbReference type="PANTHER" id="PTHR45627">
    <property type="entry name" value="ADENYLATE CYCLASE TYPE 1"/>
    <property type="match status" value="1"/>
</dbReference>
<evidence type="ECO:0000256" key="2">
    <source>
        <dbReference type="ARBA" id="ARBA00023239"/>
    </source>
</evidence>
<accession>A0ABV0P2B5</accession>
<dbReference type="Proteomes" id="UP001476798">
    <property type="component" value="Unassembled WGS sequence"/>
</dbReference>
<dbReference type="InterPro" id="IPR029787">
    <property type="entry name" value="Nucleotide_cyclase"/>
</dbReference>
<dbReference type="PANTHER" id="PTHR45627:SF9">
    <property type="entry name" value="ADENYLATE CYCLASE TYPE 7"/>
    <property type="match status" value="1"/>
</dbReference>
<dbReference type="EMBL" id="JAHRIO010060042">
    <property type="protein sequence ID" value="MEQ2177296.1"/>
    <property type="molecule type" value="Genomic_DNA"/>
</dbReference>
<feature type="non-terminal residue" evidence="3">
    <location>
        <position position="1"/>
    </location>
</feature>
<gene>
    <name evidence="3" type="ORF">GOODEAATRI_002112</name>
</gene>
<protein>
    <submittedName>
        <fullName evidence="3">Uncharacterized protein</fullName>
    </submittedName>
</protein>
<sequence length="181" mass="21219">GVSGCQLYRRRWLIGRVCASLWQPLPLQLSLFWRYVLPHFRTLFAVFACQSNLYFLSWQCFYVDTEKKEVDLTLPNENCFWQDFLLKYKNRTEQDEIETRENLNRLLLENVLPAHVAAIFVSENKKNEDRERQQAQIGIMVEFAIAMMGKLDGINRHSFNSFRLRVGSSGGTVMPMAFLMP</sequence>
<evidence type="ECO:0000256" key="1">
    <source>
        <dbReference type="ARBA" id="ARBA00022741"/>
    </source>
</evidence>
<keyword evidence="2" id="KW-0456">Lyase</keyword>
<comment type="caution">
    <text evidence="3">The sequence shown here is derived from an EMBL/GenBank/DDBJ whole genome shotgun (WGS) entry which is preliminary data.</text>
</comment>
<reference evidence="3 4" key="1">
    <citation type="submission" date="2021-06" db="EMBL/GenBank/DDBJ databases">
        <authorList>
            <person name="Palmer J.M."/>
        </authorList>
    </citation>
    <scope>NUCLEOTIDE SEQUENCE [LARGE SCALE GENOMIC DNA]</scope>
    <source>
        <strain evidence="3 4">GA_2019</strain>
        <tissue evidence="3">Muscle</tissue>
    </source>
</reference>
<keyword evidence="1" id="KW-0547">Nucleotide-binding</keyword>
<name>A0ABV0P2B5_9TELE</name>
<evidence type="ECO:0000313" key="3">
    <source>
        <dbReference type="EMBL" id="MEQ2177296.1"/>
    </source>
</evidence>
<keyword evidence="4" id="KW-1185">Reference proteome</keyword>
<evidence type="ECO:0000313" key="4">
    <source>
        <dbReference type="Proteomes" id="UP001476798"/>
    </source>
</evidence>